<gene>
    <name evidence="9" type="ORF">SE16_13020</name>
</gene>
<dbReference type="EMBL" id="LGKN01000009">
    <property type="protein sequence ID" value="KPL86561.1"/>
    <property type="molecule type" value="Genomic_DNA"/>
</dbReference>
<dbReference type="Pfam" id="PF03710">
    <property type="entry name" value="GlnE"/>
    <property type="match status" value="2"/>
</dbReference>
<dbReference type="GO" id="GO:0005524">
    <property type="term" value="F:ATP binding"/>
    <property type="evidence" value="ECO:0007669"/>
    <property type="project" value="UniProtKB-KW"/>
</dbReference>
<keyword evidence="4" id="KW-0067">ATP-binding</keyword>
<keyword evidence="2" id="KW-0548">Nucleotidyltransferase</keyword>
<reference evidence="9 10" key="1">
    <citation type="submission" date="2015-07" db="EMBL/GenBank/DDBJ databases">
        <title>Whole genome sequence of Ardenticatena maritima DSM 23922.</title>
        <authorList>
            <person name="Hemp J."/>
            <person name="Ward L.M."/>
            <person name="Pace L.A."/>
            <person name="Fischer W.W."/>
        </authorList>
    </citation>
    <scope>NUCLEOTIDE SEQUENCE [LARGE SCALE GENOMIC DNA]</scope>
    <source>
        <strain evidence="9 10">110S</strain>
    </source>
</reference>
<accession>A0A0P6YAZ4</accession>
<dbReference type="InterPro" id="IPR005190">
    <property type="entry name" value="GlnE_rpt_dom"/>
</dbReference>
<dbReference type="PANTHER" id="PTHR30621:SF0">
    <property type="entry name" value="BIFUNCTIONAL GLUTAMINE SYNTHETASE ADENYLYLTRANSFERASE_ADENYLYL-REMOVING ENZYME"/>
    <property type="match status" value="1"/>
</dbReference>
<evidence type="ECO:0000259" key="8">
    <source>
        <dbReference type="PROSITE" id="PS51671"/>
    </source>
</evidence>
<comment type="caution">
    <text evidence="9">The sequence shown here is derived from an EMBL/GenBank/DDBJ whole genome shotgun (WGS) entry which is preliminary data.</text>
</comment>
<evidence type="ECO:0000313" key="9">
    <source>
        <dbReference type="EMBL" id="KPL86561.1"/>
    </source>
</evidence>
<dbReference type="Gene3D" id="1.20.120.330">
    <property type="entry name" value="Nucleotidyltransferases domain 2"/>
    <property type="match status" value="2"/>
</dbReference>
<keyword evidence="6" id="KW-0511">Multifunctional enzyme</keyword>
<proteinExistence type="predicted"/>
<keyword evidence="5" id="KW-0460">Magnesium</keyword>
<protein>
    <recommendedName>
        <fullName evidence="8">ACT domain-containing protein</fullName>
    </recommendedName>
</protein>
<dbReference type="InterPro" id="IPR023057">
    <property type="entry name" value="GlnE"/>
</dbReference>
<keyword evidence="1" id="KW-0808">Transferase</keyword>
<evidence type="ECO:0000256" key="4">
    <source>
        <dbReference type="ARBA" id="ARBA00022840"/>
    </source>
</evidence>
<dbReference type="Proteomes" id="UP000050502">
    <property type="component" value="Unassembled WGS sequence"/>
</dbReference>
<dbReference type="CDD" id="cd04873">
    <property type="entry name" value="ACT_UUR-ACR-like"/>
    <property type="match status" value="1"/>
</dbReference>
<evidence type="ECO:0000313" key="10">
    <source>
        <dbReference type="Proteomes" id="UP000050502"/>
    </source>
</evidence>
<organism evidence="9 10">
    <name type="scientific">Ardenticatena maritima</name>
    <dbReference type="NCBI Taxonomy" id="872965"/>
    <lineage>
        <taxon>Bacteria</taxon>
        <taxon>Bacillati</taxon>
        <taxon>Chloroflexota</taxon>
        <taxon>Ardenticatenia</taxon>
        <taxon>Ardenticatenales</taxon>
        <taxon>Ardenticatenaceae</taxon>
        <taxon>Ardenticatena</taxon>
    </lineage>
</organism>
<dbReference type="PANTHER" id="PTHR30621">
    <property type="entry name" value="GLUTAMINE SYNTHETASE ADENYLYLTRANSFERASE"/>
    <property type="match status" value="1"/>
</dbReference>
<dbReference type="InterPro" id="IPR013546">
    <property type="entry name" value="PII_UdlTrfase/GS_AdlTrfase"/>
</dbReference>
<evidence type="ECO:0000256" key="1">
    <source>
        <dbReference type="ARBA" id="ARBA00022679"/>
    </source>
</evidence>
<keyword evidence="7" id="KW-0175">Coiled coil</keyword>
<dbReference type="Gene3D" id="3.30.460.10">
    <property type="entry name" value="Beta Polymerase, domain 2"/>
    <property type="match status" value="2"/>
</dbReference>
<evidence type="ECO:0000256" key="7">
    <source>
        <dbReference type="SAM" id="Coils"/>
    </source>
</evidence>
<dbReference type="SUPFAM" id="SSF81301">
    <property type="entry name" value="Nucleotidyltransferase"/>
    <property type="match status" value="2"/>
</dbReference>
<dbReference type="GO" id="GO:0000820">
    <property type="term" value="P:regulation of glutamine family amino acid metabolic process"/>
    <property type="evidence" value="ECO:0007669"/>
    <property type="project" value="TreeGrafter"/>
</dbReference>
<dbReference type="InterPro" id="IPR043519">
    <property type="entry name" value="NT_sf"/>
</dbReference>
<name>A0A0P6YAZ4_9CHLR</name>
<feature type="coiled-coil region" evidence="7">
    <location>
        <begin position="779"/>
        <end position="806"/>
    </location>
</feature>
<evidence type="ECO:0000256" key="2">
    <source>
        <dbReference type="ARBA" id="ARBA00022695"/>
    </source>
</evidence>
<dbReference type="PATRIC" id="fig|872965.6.peg.2242"/>
<dbReference type="SUPFAM" id="SSF81593">
    <property type="entry name" value="Nucleotidyltransferase substrate binding subunit/domain"/>
    <property type="match status" value="2"/>
</dbReference>
<dbReference type="PROSITE" id="PS51671">
    <property type="entry name" value="ACT"/>
    <property type="match status" value="1"/>
</dbReference>
<evidence type="ECO:0000256" key="6">
    <source>
        <dbReference type="ARBA" id="ARBA00023268"/>
    </source>
</evidence>
<feature type="domain" description="ACT" evidence="8">
    <location>
        <begin position="624"/>
        <end position="703"/>
    </location>
</feature>
<evidence type="ECO:0000256" key="3">
    <source>
        <dbReference type="ARBA" id="ARBA00022741"/>
    </source>
</evidence>
<dbReference type="AlphaFoldDB" id="A0A0P6YAZ4"/>
<dbReference type="InterPro" id="IPR045865">
    <property type="entry name" value="ACT-like_dom_sf"/>
</dbReference>
<dbReference type="GO" id="GO:0005829">
    <property type="term" value="C:cytosol"/>
    <property type="evidence" value="ECO:0007669"/>
    <property type="project" value="TreeGrafter"/>
</dbReference>
<dbReference type="GO" id="GO:0008882">
    <property type="term" value="F:[glutamate-ammonia-ligase] adenylyltransferase activity"/>
    <property type="evidence" value="ECO:0007669"/>
    <property type="project" value="InterPro"/>
</dbReference>
<keyword evidence="3" id="KW-0547">Nucleotide-binding</keyword>
<dbReference type="SUPFAM" id="SSF55021">
    <property type="entry name" value="ACT-like"/>
    <property type="match status" value="2"/>
</dbReference>
<evidence type="ECO:0000256" key="5">
    <source>
        <dbReference type="ARBA" id="ARBA00022842"/>
    </source>
</evidence>
<dbReference type="Pfam" id="PF08335">
    <property type="entry name" value="GlnD_UR_UTase"/>
    <property type="match status" value="2"/>
</dbReference>
<dbReference type="CDD" id="cd05401">
    <property type="entry name" value="NT_GlnE_GlnD_like"/>
    <property type="match status" value="2"/>
</dbReference>
<dbReference type="InterPro" id="IPR002912">
    <property type="entry name" value="ACT_dom"/>
</dbReference>
<sequence length="1160" mass="131636">METLAPLIEATLQESADPEQARTFLAHYLQHASPHLLETLRQTPRLVQMLILLSGGSRFIATLLQRTPDLLEGLRDIRTLTTPKSSAQFHLDSQTALEGTHGHDALLTLRRYQRWELLRIGAADFFGLLDTATITEQLSLLAETCVRMALQLAANDTNTDPKGLCILAFGKLGGYELNYSSDIDLVFLAEENGFAYERLARRTVDILTRNSEEGFLYRVDLRLRPWGRVGVLVPSQAAYERYLRENARAWERQALLKARPIAGDLQLGYTFLHTAQPHIFTDESHEDVRLNVHAMKARIEAFLKATGRSWGEVKLGAGSIRDIEFVAQYLQLAHGARLPAILTPNTLDALQRLLAHHLLSDEDERILREGYLFLRTVEHALQLRDFRQTHTLPDDPNTLRQLARRLGFEGDHAADDFLAQYEAHTSAVRRVYERHLLPNAQQTISAPTNDTVADHVARLAPSYREIFTPQEIQMHAAFAASLDEQTPVHVHAEPDGENWRLTIVGYDARGALSIICGLLFAYGANILDGQIFTYEPDTQTHHRRKLVDVFTIAGNETLSFATWSAYEDELRALFRHLLRDDRDTARHAIIERLSSRLAAEHPIPDTLYPVEIEIDNDADPHYTVLHIQSRDTVGFLFELSNALTINGIDIARVVVRSEGEQVHDTLWVTDREGRKITDEHRLRQLRAAIVLVKHFTHLLPHSPNPVQALRSFRDFLANLFANPNWPDEFATLERPKVLDALARLLGVSEFLWEDFLRMQHDNLFPVVQHVETLDWGKSAPQMTLELETLLAEAQTLEERKRVLNAYKDREMFRIDMRYILGRTPAFEHFAAELSDLAEVVVNAAHHIAEAHLHTQYGTPRTAANTPARLAIFALGKFGGRELGFASDIELLFVYEGNGTTTGPTVITTAEYYERLVALFLQLLESRRKGIFEIDLRLRPYGRAGSLAVPIAAFERYFAPDGPAWPYERQALVRLRPVGGDVALGARIMALRDTFVYTGRLFDVAAMRAMRERQIRQLVRPGTFNAKFSPGGLVDVEYTVQALQITYGHRSPALRVPNIRQALHALYDAHLLDREEYATLRSAHIFLRQLIEALRIVRGNAEDLTVPQADTEAFRYLARRLGYGQHAHQLDDDIRRVAQEVRDTSTRVLQKIEEDGKREPG</sequence>